<dbReference type="InterPro" id="IPR001810">
    <property type="entry name" value="F-box_dom"/>
</dbReference>
<dbReference type="RefSeq" id="XP_034104661.1">
    <property type="nucleotide sequence ID" value="XM_034248770.2"/>
</dbReference>
<dbReference type="InterPro" id="IPR032675">
    <property type="entry name" value="LRR_dom_sf"/>
</dbReference>
<accession>A0A6P8WLV4</accession>
<dbReference type="SUPFAM" id="SSF52047">
    <property type="entry name" value="RNI-like"/>
    <property type="match status" value="1"/>
</dbReference>
<dbReference type="Gene3D" id="3.80.10.10">
    <property type="entry name" value="Ribonuclease Inhibitor"/>
    <property type="match status" value="1"/>
</dbReference>
<feature type="domain" description="F-box" evidence="1">
    <location>
        <begin position="9"/>
        <end position="49"/>
    </location>
</feature>
<dbReference type="AlphaFoldDB" id="A0A6P8WLV4"/>
<dbReference type="PANTHER" id="PTHR20933:SF3">
    <property type="entry name" value="F-BOX ONLY PROTEIN 33"/>
    <property type="match status" value="1"/>
</dbReference>
<sequence length="448" mass="52137">MNIPEWQTIPTLVLEQIFDYLDSRDRRAAANCCWAWRQHFFQRRYFRNFRFHIDVAQDDQLTFFHRCMSNLAKELVIVFNFDNAFHIQKIRGLLYKAARCDNIRALRFQTNSVGLIAPGNAHSDQLVAIEQCFVEPLKMFLSRKNQACQVLDLGGIEALTYYGYDLLKAMGKPQELLQLTLASIKYDPNHYPILELDTTLLQKCASLQVLSLDYDTLSDELLHTIQVLPLRKLLIVVHGLDRDEHAGVSDAAWANFSMHFTQIELVLTLVYAYEAVELLVNRIVGDHMPVTHIRILFCEYMSHDAIDGLSMANSDTLRSIYYIDSGNNRGHSNYLSNIRGQDAFVMLAWRCKQLEEIVVHGHPMDPHNLLGIARLRSRQLRRVEVSQINWPNGEPQYAFNDEMCKLLGQRWRLLKYEQLPAALDYGPVDYDERNEFVYELLRRDLQIH</sequence>
<dbReference type="Proteomes" id="UP000515160">
    <property type="component" value="Chromosome 3"/>
</dbReference>
<evidence type="ECO:0000313" key="3">
    <source>
        <dbReference type="RefSeq" id="XP_034104661.1"/>
    </source>
</evidence>
<evidence type="ECO:0000259" key="1">
    <source>
        <dbReference type="SMART" id="SM00256"/>
    </source>
</evidence>
<keyword evidence="2" id="KW-1185">Reference proteome</keyword>
<dbReference type="PANTHER" id="PTHR20933">
    <property type="entry name" value="F-BOX ONLY PROTEIN 33"/>
    <property type="match status" value="1"/>
</dbReference>
<gene>
    <name evidence="3" type="primary">LOC117568277</name>
</gene>
<reference evidence="3" key="1">
    <citation type="submission" date="2025-08" db="UniProtKB">
        <authorList>
            <consortium name="RefSeq"/>
        </authorList>
    </citation>
    <scope>IDENTIFICATION</scope>
    <source>
        <strain evidence="3">15112-1751.03</strain>
        <tissue evidence="3">Whole Adult</tissue>
    </source>
</reference>
<dbReference type="Pfam" id="PF12937">
    <property type="entry name" value="F-box-like"/>
    <property type="match status" value="1"/>
</dbReference>
<proteinExistence type="predicted"/>
<organism evidence="2 3">
    <name type="scientific">Drosophila albomicans</name>
    <name type="common">Fruit fly</name>
    <dbReference type="NCBI Taxonomy" id="7291"/>
    <lineage>
        <taxon>Eukaryota</taxon>
        <taxon>Metazoa</taxon>
        <taxon>Ecdysozoa</taxon>
        <taxon>Arthropoda</taxon>
        <taxon>Hexapoda</taxon>
        <taxon>Insecta</taxon>
        <taxon>Pterygota</taxon>
        <taxon>Neoptera</taxon>
        <taxon>Endopterygota</taxon>
        <taxon>Diptera</taxon>
        <taxon>Brachycera</taxon>
        <taxon>Muscomorpha</taxon>
        <taxon>Ephydroidea</taxon>
        <taxon>Drosophilidae</taxon>
        <taxon>Drosophila</taxon>
    </lineage>
</organism>
<evidence type="ECO:0000313" key="2">
    <source>
        <dbReference type="Proteomes" id="UP000515160"/>
    </source>
</evidence>
<dbReference type="Gene3D" id="1.20.1280.50">
    <property type="match status" value="1"/>
</dbReference>
<dbReference type="SUPFAM" id="SSF81383">
    <property type="entry name" value="F-box domain"/>
    <property type="match status" value="1"/>
</dbReference>
<dbReference type="InterPro" id="IPR036047">
    <property type="entry name" value="F-box-like_dom_sf"/>
</dbReference>
<dbReference type="SMART" id="SM00256">
    <property type="entry name" value="FBOX"/>
    <property type="match status" value="1"/>
</dbReference>
<dbReference type="OrthoDB" id="8757000at2759"/>
<dbReference type="GeneID" id="117568277"/>
<dbReference type="GO" id="GO:0031398">
    <property type="term" value="P:positive regulation of protein ubiquitination"/>
    <property type="evidence" value="ECO:0007669"/>
    <property type="project" value="TreeGrafter"/>
</dbReference>
<protein>
    <submittedName>
        <fullName evidence="3">F-box only protein 33</fullName>
    </submittedName>
</protein>
<name>A0A6P8WLV4_DROAB</name>